<dbReference type="AlphaFoldDB" id="A0A921RJ87"/>
<gene>
    <name evidence="3" type="ORF">BDA96_02G004900</name>
</gene>
<dbReference type="InterPro" id="IPR002182">
    <property type="entry name" value="NB-ARC"/>
</dbReference>
<dbReference type="Proteomes" id="UP000807115">
    <property type="component" value="Chromosome 2"/>
</dbReference>
<evidence type="ECO:0000313" key="3">
    <source>
        <dbReference type="EMBL" id="KAG0541306.1"/>
    </source>
</evidence>
<feature type="region of interest" description="Disordered" evidence="1">
    <location>
        <begin position="100"/>
        <end position="158"/>
    </location>
</feature>
<dbReference type="GO" id="GO:0043531">
    <property type="term" value="F:ADP binding"/>
    <property type="evidence" value="ECO:0007669"/>
    <property type="project" value="InterPro"/>
</dbReference>
<comment type="caution">
    <text evidence="3">The sequence shown here is derived from an EMBL/GenBank/DDBJ whole genome shotgun (WGS) entry which is preliminary data.</text>
</comment>
<accession>A0A921RJ87</accession>
<dbReference type="PANTHER" id="PTHR23155">
    <property type="entry name" value="DISEASE RESISTANCE PROTEIN RP"/>
    <property type="match status" value="1"/>
</dbReference>
<feature type="region of interest" description="Disordered" evidence="1">
    <location>
        <begin position="554"/>
        <end position="597"/>
    </location>
</feature>
<feature type="compositionally biased region" description="Low complexity" evidence="1">
    <location>
        <begin position="588"/>
        <end position="597"/>
    </location>
</feature>
<feature type="compositionally biased region" description="Basic and acidic residues" evidence="1">
    <location>
        <begin position="572"/>
        <end position="584"/>
    </location>
</feature>
<feature type="domain" description="NB-ARC" evidence="2">
    <location>
        <begin position="200"/>
        <end position="283"/>
    </location>
</feature>
<dbReference type="Gene3D" id="3.40.50.300">
    <property type="entry name" value="P-loop containing nucleotide triphosphate hydrolases"/>
    <property type="match status" value="1"/>
</dbReference>
<dbReference type="Pfam" id="PF00931">
    <property type="entry name" value="NB-ARC"/>
    <property type="match status" value="1"/>
</dbReference>
<feature type="compositionally biased region" description="Basic and acidic residues" evidence="1">
    <location>
        <begin position="554"/>
        <end position="564"/>
    </location>
</feature>
<feature type="compositionally biased region" description="Basic and acidic residues" evidence="1">
    <location>
        <begin position="330"/>
        <end position="341"/>
    </location>
</feature>
<dbReference type="SUPFAM" id="SSF52540">
    <property type="entry name" value="P-loop containing nucleoside triphosphate hydrolases"/>
    <property type="match status" value="2"/>
</dbReference>
<evidence type="ECO:0000259" key="2">
    <source>
        <dbReference type="Pfam" id="PF00931"/>
    </source>
</evidence>
<protein>
    <recommendedName>
        <fullName evidence="2">NB-ARC domain-containing protein</fullName>
    </recommendedName>
</protein>
<reference evidence="3" key="1">
    <citation type="journal article" date="2019" name="BMC Genomics">
        <title>A new reference genome for Sorghum bicolor reveals high levels of sequence similarity between sweet and grain genotypes: implications for the genetics of sugar metabolism.</title>
        <authorList>
            <person name="Cooper E.A."/>
            <person name="Brenton Z.W."/>
            <person name="Flinn B.S."/>
            <person name="Jenkins J."/>
            <person name="Shu S."/>
            <person name="Flowers D."/>
            <person name="Luo F."/>
            <person name="Wang Y."/>
            <person name="Xia P."/>
            <person name="Barry K."/>
            <person name="Daum C."/>
            <person name="Lipzen A."/>
            <person name="Yoshinaga Y."/>
            <person name="Schmutz J."/>
            <person name="Saski C."/>
            <person name="Vermerris W."/>
            <person name="Kresovich S."/>
        </authorList>
    </citation>
    <scope>NUCLEOTIDE SEQUENCE</scope>
</reference>
<feature type="region of interest" description="Disordered" evidence="1">
    <location>
        <begin position="315"/>
        <end position="359"/>
    </location>
</feature>
<reference evidence="3" key="2">
    <citation type="submission" date="2020-10" db="EMBL/GenBank/DDBJ databases">
        <authorList>
            <person name="Cooper E.A."/>
            <person name="Brenton Z.W."/>
            <person name="Flinn B.S."/>
            <person name="Jenkins J."/>
            <person name="Shu S."/>
            <person name="Flowers D."/>
            <person name="Luo F."/>
            <person name="Wang Y."/>
            <person name="Xia P."/>
            <person name="Barry K."/>
            <person name="Daum C."/>
            <person name="Lipzen A."/>
            <person name="Yoshinaga Y."/>
            <person name="Schmutz J."/>
            <person name="Saski C."/>
            <person name="Vermerris W."/>
            <person name="Kresovich S."/>
        </authorList>
    </citation>
    <scope>NUCLEOTIDE SEQUENCE</scope>
</reference>
<organism evidence="3 4">
    <name type="scientific">Sorghum bicolor</name>
    <name type="common">Sorghum</name>
    <name type="synonym">Sorghum vulgare</name>
    <dbReference type="NCBI Taxonomy" id="4558"/>
    <lineage>
        <taxon>Eukaryota</taxon>
        <taxon>Viridiplantae</taxon>
        <taxon>Streptophyta</taxon>
        <taxon>Embryophyta</taxon>
        <taxon>Tracheophyta</taxon>
        <taxon>Spermatophyta</taxon>
        <taxon>Magnoliopsida</taxon>
        <taxon>Liliopsida</taxon>
        <taxon>Poales</taxon>
        <taxon>Poaceae</taxon>
        <taxon>PACMAD clade</taxon>
        <taxon>Panicoideae</taxon>
        <taxon>Andropogonodae</taxon>
        <taxon>Andropogoneae</taxon>
        <taxon>Sorghinae</taxon>
        <taxon>Sorghum</taxon>
    </lineage>
</organism>
<dbReference type="EMBL" id="CM027681">
    <property type="protein sequence ID" value="KAG0541306.1"/>
    <property type="molecule type" value="Genomic_DNA"/>
</dbReference>
<dbReference type="GO" id="GO:0006952">
    <property type="term" value="P:defense response"/>
    <property type="evidence" value="ECO:0007669"/>
    <property type="project" value="InterPro"/>
</dbReference>
<dbReference type="InterPro" id="IPR027417">
    <property type="entry name" value="P-loop_NTPase"/>
</dbReference>
<feature type="compositionally biased region" description="Basic and acidic residues" evidence="1">
    <location>
        <begin position="102"/>
        <end position="111"/>
    </location>
</feature>
<evidence type="ECO:0000256" key="1">
    <source>
        <dbReference type="SAM" id="MobiDB-lite"/>
    </source>
</evidence>
<feature type="compositionally biased region" description="Basic and acidic residues" evidence="1">
    <location>
        <begin position="149"/>
        <end position="158"/>
    </location>
</feature>
<proteinExistence type="predicted"/>
<evidence type="ECO:0000313" key="4">
    <source>
        <dbReference type="Proteomes" id="UP000807115"/>
    </source>
</evidence>
<dbReference type="InterPro" id="IPR044974">
    <property type="entry name" value="Disease_R_plants"/>
</dbReference>
<sequence>MAKQTESGEESYDLQKLRPEVDKLFEELDAMADKPLDDESERNVLAEISKVLEQIKAKIALRGDGKEVKDDDVLPRSKREELHNLVRLLRAALVERGAASSDHCKWPREQQDAAESSGAGGADDSKPATTGCIPCGKPRASKQQQQQSKKQEQEQEEKESRVSLTLLLRLTKNVLEPEQYYEWTTSYVDEERIYGWDKEAGEVIDALVAPDGSERMFRAAGIAGIHGSGKTALAQKVFVHDKAKDNFALRLWVCVGPPDSEDRFNLLYRMLDNLGLDTAKVEDIVDKSQVVTKAIAKETAAVDKELREKAAKMVGAARGAGRQNQAVEDTAAKETPGDAPKEGSAGAGEDANNKQAKEAEEDRIFKELLKEKIDSSRAVETSKIGVLLYILNMTLSKTSYMIVFDDIRAYRRDDDDDGCWYSNLTLQPPAEGEWGDRLAYGLPKGEHRGAVLVTCRKEDDAKMMARTGLVVRPPKLEGDDAWKLFRREYDQAKDDKRKKEGGKVEEDLLLKQLEEMKKEIVDKCLGLPVAIIEAAKGFAGLEPLPDLPDDTIKLKEAAAAEDKPPAAAGGHTRTESSEGIHQADEEAAAAQAADESE</sequence>
<name>A0A921RJ87_SORBI</name>
<dbReference type="PANTHER" id="PTHR23155:SF1173">
    <property type="entry name" value="NB-ARC DOMAIN-CONTAINING PROTEIN"/>
    <property type="match status" value="1"/>
</dbReference>